<dbReference type="Pfam" id="PF07691">
    <property type="entry name" value="PA14"/>
    <property type="match status" value="1"/>
</dbReference>
<organism evidence="7 8">
    <name type="scientific">Lentisphaera araneosa HTCC2155</name>
    <dbReference type="NCBI Taxonomy" id="313628"/>
    <lineage>
        <taxon>Bacteria</taxon>
        <taxon>Pseudomonadati</taxon>
        <taxon>Lentisphaerota</taxon>
        <taxon>Lentisphaeria</taxon>
        <taxon>Lentisphaerales</taxon>
        <taxon>Lentisphaeraceae</taxon>
        <taxon>Lentisphaera</taxon>
    </lineage>
</organism>
<proteinExistence type="predicted"/>
<dbReference type="SUPFAM" id="SSF46626">
    <property type="entry name" value="Cytochrome c"/>
    <property type="match status" value="1"/>
</dbReference>
<evidence type="ECO:0000256" key="2">
    <source>
        <dbReference type="ARBA" id="ARBA00022723"/>
    </source>
</evidence>
<sequence>MNKFLTLSLALASTFCSASADTIQRGEEIYKQVCHICHAPDLKGGIGPNLIDDFWKHGDSPNAILHSISEGIANTEMAPYKQLFKEDDLKALRDFILSKQKGMRSLNLSSYPKSHFKGKKLSLERLKTVESLEQKNIKENLIYFKNRYDAVANLKADLYIAEDGVYELRLRQVGRSAVFINGEEVIYQDEKNKSLNHSKKLSLKKGVHKIEILHDEKMQHSLRFHAVLIQEGKGHLTLMGRSLEGSEPKMVRAEPKAKVIRKYIHGLSPRTLLCLLPNKVLVAYNPYSGKVEGVWLNSYIDQTPSLNARSALPSLIKGKALNPTLLGIESQHDIKLLSYQVENDCAIISTSIGGKSHQIRISPKGDSGFSIKGVGEEKIPNFKLIHQDPKLATETSNFTIDFN</sequence>
<keyword evidence="3 4" id="KW-0408">Iron</keyword>
<dbReference type="InterPro" id="IPR036909">
    <property type="entry name" value="Cyt_c-like_dom_sf"/>
</dbReference>
<dbReference type="eggNOG" id="COG2010">
    <property type="taxonomic scope" value="Bacteria"/>
</dbReference>
<dbReference type="EMBL" id="ABCK01000002">
    <property type="protein sequence ID" value="EDM29349.1"/>
    <property type="molecule type" value="Genomic_DNA"/>
</dbReference>
<name>A6DGN2_9BACT</name>
<dbReference type="PROSITE" id="PS51007">
    <property type="entry name" value="CYTC"/>
    <property type="match status" value="1"/>
</dbReference>
<keyword evidence="1 4" id="KW-0349">Heme</keyword>
<evidence type="ECO:0000256" key="1">
    <source>
        <dbReference type="ARBA" id="ARBA00022617"/>
    </source>
</evidence>
<dbReference type="GO" id="GO:0020037">
    <property type="term" value="F:heme binding"/>
    <property type="evidence" value="ECO:0007669"/>
    <property type="project" value="InterPro"/>
</dbReference>
<evidence type="ECO:0000256" key="5">
    <source>
        <dbReference type="SAM" id="SignalP"/>
    </source>
</evidence>
<keyword evidence="5" id="KW-0732">Signal</keyword>
<dbReference type="InterPro" id="IPR009056">
    <property type="entry name" value="Cyt_c-like_dom"/>
</dbReference>
<dbReference type="Proteomes" id="UP000004947">
    <property type="component" value="Unassembled WGS sequence"/>
</dbReference>
<feature type="signal peptide" evidence="5">
    <location>
        <begin position="1"/>
        <end position="20"/>
    </location>
</feature>
<dbReference type="Pfam" id="PF13442">
    <property type="entry name" value="Cytochrome_CBB3"/>
    <property type="match status" value="1"/>
</dbReference>
<evidence type="ECO:0000313" key="7">
    <source>
        <dbReference type="EMBL" id="EDM29349.1"/>
    </source>
</evidence>
<dbReference type="AlphaFoldDB" id="A6DGN2"/>
<evidence type="ECO:0000259" key="6">
    <source>
        <dbReference type="PROSITE" id="PS51007"/>
    </source>
</evidence>
<dbReference type="STRING" id="313628.LNTAR_23204"/>
<dbReference type="InterPro" id="IPR011658">
    <property type="entry name" value="PA14_dom"/>
</dbReference>
<evidence type="ECO:0000256" key="4">
    <source>
        <dbReference type="PROSITE-ProRule" id="PRU00433"/>
    </source>
</evidence>
<comment type="caution">
    <text evidence="7">The sequence shown here is derived from an EMBL/GenBank/DDBJ whole genome shotgun (WGS) entry which is preliminary data.</text>
</comment>
<feature type="chain" id="PRO_5002694341" evidence="5">
    <location>
        <begin position="21"/>
        <end position="403"/>
    </location>
</feature>
<dbReference type="RefSeq" id="WP_007277069.1">
    <property type="nucleotide sequence ID" value="NZ_ABCK01000002.1"/>
</dbReference>
<protein>
    <submittedName>
        <fullName evidence="7">Secretion protein HlyD</fullName>
    </submittedName>
</protein>
<dbReference type="GO" id="GO:0046872">
    <property type="term" value="F:metal ion binding"/>
    <property type="evidence" value="ECO:0007669"/>
    <property type="project" value="UniProtKB-KW"/>
</dbReference>
<evidence type="ECO:0000256" key="3">
    <source>
        <dbReference type="ARBA" id="ARBA00023004"/>
    </source>
</evidence>
<reference evidence="7 8" key="1">
    <citation type="journal article" date="2010" name="J. Bacteriol.">
        <title>Genome sequence of Lentisphaera araneosa HTCC2155T, the type species of the order Lentisphaerales in the phylum Lentisphaerae.</title>
        <authorList>
            <person name="Thrash J.C."/>
            <person name="Cho J.C."/>
            <person name="Vergin K.L."/>
            <person name="Morris R.M."/>
            <person name="Giovannoni S.J."/>
        </authorList>
    </citation>
    <scope>NUCLEOTIDE SEQUENCE [LARGE SCALE GENOMIC DNA]</scope>
    <source>
        <strain evidence="7 8">HTCC2155</strain>
    </source>
</reference>
<accession>A6DGN2</accession>
<dbReference type="GO" id="GO:0009055">
    <property type="term" value="F:electron transfer activity"/>
    <property type="evidence" value="ECO:0007669"/>
    <property type="project" value="InterPro"/>
</dbReference>
<dbReference type="Gene3D" id="1.10.760.10">
    <property type="entry name" value="Cytochrome c-like domain"/>
    <property type="match status" value="1"/>
</dbReference>
<feature type="domain" description="Cytochrome c" evidence="6">
    <location>
        <begin position="21"/>
        <end position="100"/>
    </location>
</feature>
<gene>
    <name evidence="7" type="ORF">LNTAR_23204</name>
</gene>
<evidence type="ECO:0000313" key="8">
    <source>
        <dbReference type="Proteomes" id="UP000004947"/>
    </source>
</evidence>
<keyword evidence="2 4" id="KW-0479">Metal-binding</keyword>
<keyword evidence="8" id="KW-1185">Reference proteome</keyword>
<dbReference type="OrthoDB" id="9770043at2"/>